<evidence type="ECO:0000256" key="1">
    <source>
        <dbReference type="SAM" id="Coils"/>
    </source>
</evidence>
<protein>
    <submittedName>
        <fullName evidence="2">Uncharacterized protein</fullName>
    </submittedName>
</protein>
<evidence type="ECO:0000313" key="2">
    <source>
        <dbReference type="EMBL" id="THU50715.1"/>
    </source>
</evidence>
<dbReference type="AlphaFoldDB" id="A0A4S8IQ70"/>
<organism evidence="2 3">
    <name type="scientific">Musa balbisiana</name>
    <name type="common">Banana</name>
    <dbReference type="NCBI Taxonomy" id="52838"/>
    <lineage>
        <taxon>Eukaryota</taxon>
        <taxon>Viridiplantae</taxon>
        <taxon>Streptophyta</taxon>
        <taxon>Embryophyta</taxon>
        <taxon>Tracheophyta</taxon>
        <taxon>Spermatophyta</taxon>
        <taxon>Magnoliopsida</taxon>
        <taxon>Liliopsida</taxon>
        <taxon>Zingiberales</taxon>
        <taxon>Musaceae</taxon>
        <taxon>Musa</taxon>
    </lineage>
</organism>
<feature type="coiled-coil region" evidence="1">
    <location>
        <begin position="43"/>
        <end position="77"/>
    </location>
</feature>
<keyword evidence="3" id="KW-1185">Reference proteome</keyword>
<evidence type="ECO:0000313" key="3">
    <source>
        <dbReference type="Proteomes" id="UP000317650"/>
    </source>
</evidence>
<proteinExistence type="predicted"/>
<sequence>MDRATKSRLVYDAGRVIERLGEANSSLCHEVEELKSGAGLEVVAVAEQCALDLEEEVNHLRAELNESRARVRMLDDELLTLSRDVESTRSTSWAAEEALKEECLRLPRRIE</sequence>
<comment type="caution">
    <text evidence="2">The sequence shown here is derived from an EMBL/GenBank/DDBJ whole genome shotgun (WGS) entry which is preliminary data.</text>
</comment>
<keyword evidence="1" id="KW-0175">Coiled coil</keyword>
<name>A0A4S8IQ70_MUSBA</name>
<dbReference type="Gene3D" id="1.20.5.1700">
    <property type="match status" value="1"/>
</dbReference>
<dbReference type="Proteomes" id="UP000317650">
    <property type="component" value="Chromosome 6"/>
</dbReference>
<gene>
    <name evidence="2" type="ORF">C4D60_Mb06t23240</name>
</gene>
<reference evidence="2 3" key="1">
    <citation type="journal article" date="2019" name="Nat. Plants">
        <title>Genome sequencing of Musa balbisiana reveals subgenome evolution and function divergence in polyploid bananas.</title>
        <authorList>
            <person name="Yao X."/>
        </authorList>
    </citation>
    <scope>NUCLEOTIDE SEQUENCE [LARGE SCALE GENOMIC DNA]</scope>
    <source>
        <strain evidence="3">cv. DH-PKW</strain>
        <tissue evidence="2">Leaves</tissue>
    </source>
</reference>
<accession>A0A4S8IQ70</accession>
<dbReference type="EMBL" id="PYDT01000009">
    <property type="protein sequence ID" value="THU50715.1"/>
    <property type="molecule type" value="Genomic_DNA"/>
</dbReference>